<protein>
    <submittedName>
        <fullName evidence="1">ATP-binding cassette domain-containing protein</fullName>
    </submittedName>
</protein>
<evidence type="ECO:0000313" key="2">
    <source>
        <dbReference type="Proteomes" id="UP000616151"/>
    </source>
</evidence>
<sequence>MHMGNLAATPGLADAPLIRFEKVSYAYPGSDRQVLKNIDLTIDRGEIIGIIGPTGAGKSTFCLALNGIVPQFFSGTFFGTVAVAGLDTIDTPTSRLAHLVGMVFEDPETQITATTVESEVAFALENLKVPTPEISRRVRDALAMVGLTGYETKHPANLSGGQKQRLSIASALALAPDIIVLDEPTSQLDPAASEDIFAILLRLKRESRTTVVIATHASEELAQIADRILLVADGRIAAEGPPSEVFSASAMLREHRVRPPDITQSFDVLRRHAGWNDTTALPITLPAAMAAVSALPDLEIPAGPSHEAREDKAGAAALSVDKLTYTYPDGTQALRGIDLAIGQGEFVGILGRNGSGKTTLVRHFLKLMAPTSGTVRVMGEDIAAMKVSDMARRIGYVSQNAHQQIFSDTVAGEVGFALSMMRRPKPEIDAAVEKSLALMDLAWAADRHPISLSRGDRLRVAIAAVLALEPQILIFDEPTTGQDWRGSLAILDTLKTLNGMGKTVVLVTHHLYLLPGFTERLVIMNGGKVVLDGPLRQVFYESDRLKEAAIIPPQTVRFAEAVPALLDLHPLGPRDLAERLGLAPEVPV</sequence>
<comment type="caution">
    <text evidence="1">The sequence shown here is derived from an EMBL/GenBank/DDBJ whole genome shotgun (WGS) entry which is preliminary data.</text>
</comment>
<keyword evidence="1" id="KW-0067">ATP-binding</keyword>
<proteinExistence type="predicted"/>
<keyword evidence="1" id="KW-0547">Nucleotide-binding</keyword>
<keyword evidence="2" id="KW-1185">Reference proteome</keyword>
<organism evidence="1 2">
    <name type="scientific">Taklimakanibacter albus</name>
    <dbReference type="NCBI Taxonomy" id="2800327"/>
    <lineage>
        <taxon>Bacteria</taxon>
        <taxon>Pseudomonadati</taxon>
        <taxon>Pseudomonadota</taxon>
        <taxon>Alphaproteobacteria</taxon>
        <taxon>Hyphomicrobiales</taxon>
        <taxon>Aestuariivirgaceae</taxon>
        <taxon>Taklimakanibacter</taxon>
    </lineage>
</organism>
<accession>A0ACC5R2H7</accession>
<dbReference type="Proteomes" id="UP000616151">
    <property type="component" value="Unassembled WGS sequence"/>
</dbReference>
<evidence type="ECO:0000313" key="1">
    <source>
        <dbReference type="EMBL" id="MBK1866862.1"/>
    </source>
</evidence>
<reference evidence="1" key="1">
    <citation type="submission" date="2021-01" db="EMBL/GenBank/DDBJ databases">
        <authorList>
            <person name="Sun Q."/>
        </authorList>
    </citation>
    <scope>NUCLEOTIDE SEQUENCE</scope>
    <source>
        <strain evidence="1">YIM B02566</strain>
    </source>
</reference>
<dbReference type="EMBL" id="JAENHL010000006">
    <property type="protein sequence ID" value="MBK1866862.1"/>
    <property type="molecule type" value="Genomic_DNA"/>
</dbReference>
<gene>
    <name evidence="1" type="ORF">JHL16_10895</name>
</gene>
<name>A0ACC5R2H7_9HYPH</name>